<dbReference type="CDD" id="cd07010">
    <property type="entry name" value="cupin_PMI_type_I_N_bac"/>
    <property type="match status" value="1"/>
</dbReference>
<keyword evidence="4" id="KW-1185">Reference proteome</keyword>
<dbReference type="RefSeq" id="WP_083344009.1">
    <property type="nucleotide sequence ID" value="NZ_LT629690.1"/>
</dbReference>
<keyword evidence="1" id="KW-0479">Metal-binding</keyword>
<gene>
    <name evidence="3" type="ORF">SAMN05444167_0796</name>
</gene>
<sequence length="594" mass="67128">MRTFYELNPTIDIDAPLGSCVQGVADVVSKLASATSAAKSTIVLECYPGVIADELLRALHEAIPQALVVRSEEVFLHPDKLREKFAQTLGEDPVFAYMRPWTIDAYFDEAKLREAQARVDNHLGPVVIIGPGASRVAAKSDLLVYLSTTRWVLQARQRAHQVGNLGFKNATDSPGLLYKNAFFLDWRAGDALRHEIFAAMDWFVDLDDPSTPRMVSGDVLRKAMKDIVRRPFRVVPFFDPGPWGGQWMREKFGLPAGPKNYAWGFDCVPEENSVLLNFGGQHLSVPAQIVVAEEPEGLLGPVVFNEFGAEFPIRFDFLDTVDGGNLSLQVHPLREYIREHFGMSYTQDESYYIFESKPGSHMFLGLRTGVDRDEFAHALQDANDGERPLEAEQWVNVIPTHRHDHFSIPAGTVHCSGRDNVVLEISATPYIFTFKLWDWGRLGLDGKPRPVHLRHGLANIQWNRDTQWVNDELLQPAQKISEGDGWREERTGLHSLEFLETRRHWFTKPVTHNTRNNLHVLNLVEGDSAIVESPTGAFDPMIVHYGETFIVPAAAGEYTLRPLQETDKPLATIQAYVRTDRERNDIQQSRVKER</sequence>
<accession>A0A1G7GTD5</accession>
<evidence type="ECO:0000313" key="4">
    <source>
        <dbReference type="Proteomes" id="UP000182427"/>
    </source>
</evidence>
<dbReference type="InterPro" id="IPR011051">
    <property type="entry name" value="RmlC_Cupin_sf"/>
</dbReference>
<proteinExistence type="predicted"/>
<dbReference type="Gene3D" id="2.60.120.10">
    <property type="entry name" value="Jelly Rolls"/>
    <property type="match status" value="1"/>
</dbReference>
<keyword evidence="2" id="KW-0862">Zinc</keyword>
<dbReference type="InterPro" id="IPR014710">
    <property type="entry name" value="RmlC-like_jellyroll"/>
</dbReference>
<keyword evidence="3" id="KW-0413">Isomerase</keyword>
<dbReference type="Proteomes" id="UP000182427">
    <property type="component" value="Chromosome I"/>
</dbReference>
<dbReference type="GO" id="GO:0046872">
    <property type="term" value="F:metal ion binding"/>
    <property type="evidence" value="ECO:0007669"/>
    <property type="project" value="UniProtKB-KW"/>
</dbReference>
<evidence type="ECO:0000256" key="2">
    <source>
        <dbReference type="ARBA" id="ARBA00022833"/>
    </source>
</evidence>
<evidence type="ECO:0000313" key="3">
    <source>
        <dbReference type="EMBL" id="SDE91394.1"/>
    </source>
</evidence>
<dbReference type="GO" id="GO:0016853">
    <property type="term" value="F:isomerase activity"/>
    <property type="evidence" value="ECO:0007669"/>
    <property type="project" value="UniProtKB-KW"/>
</dbReference>
<dbReference type="OrthoDB" id="9808275at2"/>
<dbReference type="PANTHER" id="PTHR42742:SF3">
    <property type="entry name" value="FRUCTOKINASE"/>
    <property type="match status" value="1"/>
</dbReference>
<dbReference type="InterPro" id="IPR051804">
    <property type="entry name" value="Carb_Metab_Reg_Kinase/Isom"/>
</dbReference>
<protein>
    <submittedName>
        <fullName evidence="3">Mannose-6-phosphate isomerase, class I</fullName>
    </submittedName>
</protein>
<organism evidence="3 4">
    <name type="scientific">Terriglobus roseus</name>
    <dbReference type="NCBI Taxonomy" id="392734"/>
    <lineage>
        <taxon>Bacteria</taxon>
        <taxon>Pseudomonadati</taxon>
        <taxon>Acidobacteriota</taxon>
        <taxon>Terriglobia</taxon>
        <taxon>Terriglobales</taxon>
        <taxon>Acidobacteriaceae</taxon>
        <taxon>Terriglobus</taxon>
    </lineage>
</organism>
<reference evidence="4" key="1">
    <citation type="submission" date="2016-10" db="EMBL/GenBank/DDBJ databases">
        <authorList>
            <person name="Varghese N."/>
            <person name="Submissions S."/>
        </authorList>
    </citation>
    <scope>NUCLEOTIDE SEQUENCE [LARGE SCALE GENOMIC DNA]</scope>
    <source>
        <strain evidence="4">GAS232</strain>
    </source>
</reference>
<dbReference type="AlphaFoldDB" id="A0A1G7GTD5"/>
<name>A0A1G7GTD5_9BACT</name>
<dbReference type="SUPFAM" id="SSF51182">
    <property type="entry name" value="RmlC-like cupins"/>
    <property type="match status" value="1"/>
</dbReference>
<evidence type="ECO:0000256" key="1">
    <source>
        <dbReference type="ARBA" id="ARBA00022723"/>
    </source>
</evidence>
<dbReference type="PANTHER" id="PTHR42742">
    <property type="entry name" value="TRANSCRIPTIONAL REPRESSOR MPRA"/>
    <property type="match status" value="1"/>
</dbReference>
<dbReference type="EMBL" id="LT629690">
    <property type="protein sequence ID" value="SDE91394.1"/>
    <property type="molecule type" value="Genomic_DNA"/>
</dbReference>